<keyword evidence="14" id="KW-1185">Reference proteome</keyword>
<dbReference type="InterPro" id="IPR000276">
    <property type="entry name" value="GPCR_Rhodpsn"/>
</dbReference>
<dbReference type="PROSITE" id="PS50262">
    <property type="entry name" value="G_PROTEIN_RECEP_F1_2"/>
    <property type="match status" value="1"/>
</dbReference>
<dbReference type="Gene3D" id="1.20.1070.10">
    <property type="entry name" value="Rhodopsin 7-helix transmembrane proteins"/>
    <property type="match status" value="1"/>
</dbReference>
<feature type="transmembrane region" description="Helical" evidence="9">
    <location>
        <begin position="275"/>
        <end position="296"/>
    </location>
</feature>
<dbReference type="InterPro" id="IPR050569">
    <property type="entry name" value="TAAR"/>
</dbReference>
<dbReference type="GO" id="GO:0005886">
    <property type="term" value="C:plasma membrane"/>
    <property type="evidence" value="ECO:0007669"/>
    <property type="project" value="UniProtKB-SubCell"/>
</dbReference>
<evidence type="ECO:0000313" key="12">
    <source>
        <dbReference type="EMBL" id="CAF0939892.1"/>
    </source>
</evidence>
<keyword evidence="6 9" id="KW-0472">Membrane</keyword>
<dbReference type="GO" id="GO:0004930">
    <property type="term" value="F:G protein-coupled receptor activity"/>
    <property type="evidence" value="ECO:0007669"/>
    <property type="project" value="UniProtKB-KW"/>
</dbReference>
<dbReference type="OrthoDB" id="10014975at2759"/>
<evidence type="ECO:0000313" key="13">
    <source>
        <dbReference type="EMBL" id="CAF1547425.1"/>
    </source>
</evidence>
<accession>A0A813RIL4</accession>
<proteinExistence type="predicted"/>
<evidence type="ECO:0000256" key="7">
    <source>
        <dbReference type="ARBA" id="ARBA00023170"/>
    </source>
</evidence>
<dbReference type="PANTHER" id="PTHR24249:SF372">
    <property type="entry name" value="G-PROTEIN COUPLED RECEPTORS FAMILY 1 PROFILE DOMAIN-CONTAINING PROTEIN"/>
    <property type="match status" value="1"/>
</dbReference>
<feature type="transmembrane region" description="Helical" evidence="9">
    <location>
        <begin position="136"/>
        <end position="160"/>
    </location>
</feature>
<dbReference type="EMBL" id="CAJNOM010000011">
    <property type="protein sequence ID" value="CAF0781870.1"/>
    <property type="molecule type" value="Genomic_DNA"/>
</dbReference>
<evidence type="ECO:0000256" key="2">
    <source>
        <dbReference type="ARBA" id="ARBA00022475"/>
    </source>
</evidence>
<gene>
    <name evidence="12" type="ORF">BJG266_LOCUS12586</name>
    <name evidence="11" type="ORF">QVE165_LOCUS3210</name>
    <name evidence="13" type="ORF">QVE165_LOCUS46791</name>
</gene>
<dbReference type="Proteomes" id="UP000663832">
    <property type="component" value="Unassembled WGS sequence"/>
</dbReference>
<keyword evidence="5" id="KW-0297">G-protein coupled receptor</keyword>
<reference evidence="11" key="1">
    <citation type="submission" date="2021-02" db="EMBL/GenBank/DDBJ databases">
        <authorList>
            <person name="Nowell W R."/>
        </authorList>
    </citation>
    <scope>NUCLEOTIDE SEQUENCE</scope>
</reference>
<sequence length="336" mass="39380">MSTNETISIPNYSLTYSIKFVVLIALEIPSILVSILILIYFGYNHTTRLNDQNRSIFVLLVINFLQVITDLPMPMSFFHLNGIVQPATSTYCTWWTWYEFSLNTTNGFLMAWISMERYILIFHHNFIRNLNGWKRRIFHTIPLVICSLWGPLYYLLAIIISPMCTNTRDYNALLCGLPCYLFTNWGTFDLFFDVIFPVLTIFIFNLILFIRAVYQSMMVVGRVHNNWQRHRKMAFQLGLISFVYLAVWIPLSIIQLGEIYIDSNFLFEQLDTFNFLVYIVPLILPMICLMSMPELIKKLKTFLFPQQHAIVVPINAAVIHQTNLNRFSMTARLAKF</sequence>
<keyword evidence="3 9" id="KW-0812">Transmembrane</keyword>
<evidence type="ECO:0000256" key="6">
    <source>
        <dbReference type="ARBA" id="ARBA00023136"/>
    </source>
</evidence>
<evidence type="ECO:0000256" key="3">
    <source>
        <dbReference type="ARBA" id="ARBA00022692"/>
    </source>
</evidence>
<dbReference type="CDD" id="cd00637">
    <property type="entry name" value="7tm_classA_rhodopsin-like"/>
    <property type="match status" value="1"/>
</dbReference>
<evidence type="ECO:0000313" key="11">
    <source>
        <dbReference type="EMBL" id="CAF0781870.1"/>
    </source>
</evidence>
<evidence type="ECO:0000256" key="9">
    <source>
        <dbReference type="SAM" id="Phobius"/>
    </source>
</evidence>
<organism evidence="11 14">
    <name type="scientific">Adineta steineri</name>
    <dbReference type="NCBI Taxonomy" id="433720"/>
    <lineage>
        <taxon>Eukaryota</taxon>
        <taxon>Metazoa</taxon>
        <taxon>Spiralia</taxon>
        <taxon>Gnathifera</taxon>
        <taxon>Rotifera</taxon>
        <taxon>Eurotatoria</taxon>
        <taxon>Bdelloidea</taxon>
        <taxon>Adinetida</taxon>
        <taxon>Adinetidae</taxon>
        <taxon>Adineta</taxon>
    </lineage>
</organism>
<dbReference type="PROSITE" id="PS00237">
    <property type="entry name" value="G_PROTEIN_RECEP_F1_1"/>
    <property type="match status" value="1"/>
</dbReference>
<keyword evidence="4 9" id="KW-1133">Transmembrane helix</keyword>
<dbReference type="AlphaFoldDB" id="A0A813RIL4"/>
<keyword evidence="7" id="KW-0675">Receptor</keyword>
<dbReference type="PANTHER" id="PTHR24249">
    <property type="entry name" value="HISTAMINE RECEPTOR-RELATED G-PROTEIN COUPLED RECEPTOR"/>
    <property type="match status" value="1"/>
</dbReference>
<feature type="transmembrane region" description="Helical" evidence="9">
    <location>
        <begin position="194"/>
        <end position="214"/>
    </location>
</feature>
<dbReference type="EMBL" id="CAJNOM010000709">
    <property type="protein sequence ID" value="CAF1547425.1"/>
    <property type="molecule type" value="Genomic_DNA"/>
</dbReference>
<dbReference type="EMBL" id="CAJNOI010000049">
    <property type="protein sequence ID" value="CAF0939892.1"/>
    <property type="molecule type" value="Genomic_DNA"/>
</dbReference>
<feature type="transmembrane region" description="Helical" evidence="9">
    <location>
        <begin position="234"/>
        <end position="255"/>
    </location>
</feature>
<protein>
    <recommendedName>
        <fullName evidence="10">G-protein coupled receptors family 1 profile domain-containing protein</fullName>
    </recommendedName>
</protein>
<feature type="transmembrane region" description="Helical" evidence="9">
    <location>
        <begin position="20"/>
        <end position="43"/>
    </location>
</feature>
<keyword evidence="2" id="KW-1003">Cell membrane</keyword>
<keyword evidence="8" id="KW-0807">Transducer</keyword>
<evidence type="ECO:0000256" key="8">
    <source>
        <dbReference type="ARBA" id="ARBA00023224"/>
    </source>
</evidence>
<comment type="subcellular location">
    <subcellularLocation>
        <location evidence="1">Cell membrane</location>
        <topology evidence="1">Multi-pass membrane protein</topology>
    </subcellularLocation>
</comment>
<evidence type="ECO:0000256" key="1">
    <source>
        <dbReference type="ARBA" id="ARBA00004651"/>
    </source>
</evidence>
<name>A0A813RIL4_9BILA</name>
<comment type="caution">
    <text evidence="11">The sequence shown here is derived from an EMBL/GenBank/DDBJ whole genome shotgun (WGS) entry which is preliminary data.</text>
</comment>
<dbReference type="Pfam" id="PF00001">
    <property type="entry name" value="7tm_1"/>
    <property type="match status" value="1"/>
</dbReference>
<feature type="transmembrane region" description="Helical" evidence="9">
    <location>
        <begin position="55"/>
        <end position="75"/>
    </location>
</feature>
<feature type="transmembrane region" description="Helical" evidence="9">
    <location>
        <begin position="95"/>
        <end position="115"/>
    </location>
</feature>
<dbReference type="SUPFAM" id="SSF81321">
    <property type="entry name" value="Family A G protein-coupled receptor-like"/>
    <property type="match status" value="1"/>
</dbReference>
<dbReference type="InterPro" id="IPR017452">
    <property type="entry name" value="GPCR_Rhodpsn_7TM"/>
</dbReference>
<evidence type="ECO:0000259" key="10">
    <source>
        <dbReference type="PROSITE" id="PS50262"/>
    </source>
</evidence>
<evidence type="ECO:0000256" key="5">
    <source>
        <dbReference type="ARBA" id="ARBA00023040"/>
    </source>
</evidence>
<evidence type="ECO:0000313" key="14">
    <source>
        <dbReference type="Proteomes" id="UP000663832"/>
    </source>
</evidence>
<dbReference type="Proteomes" id="UP000663877">
    <property type="component" value="Unassembled WGS sequence"/>
</dbReference>
<evidence type="ECO:0000256" key="4">
    <source>
        <dbReference type="ARBA" id="ARBA00022989"/>
    </source>
</evidence>
<feature type="domain" description="G-protein coupled receptors family 1 profile" evidence="10">
    <location>
        <begin position="33"/>
        <end position="288"/>
    </location>
</feature>